<dbReference type="Proteomes" id="UP000053144">
    <property type="component" value="Chromosome 3"/>
</dbReference>
<gene>
    <name evidence="1" type="ORF">LR48_Vigan03g141100</name>
</gene>
<dbReference type="AlphaFoldDB" id="A0A0L9U6J1"/>
<organism evidence="1 2">
    <name type="scientific">Phaseolus angularis</name>
    <name type="common">Azuki bean</name>
    <name type="synonym">Vigna angularis</name>
    <dbReference type="NCBI Taxonomy" id="3914"/>
    <lineage>
        <taxon>Eukaryota</taxon>
        <taxon>Viridiplantae</taxon>
        <taxon>Streptophyta</taxon>
        <taxon>Embryophyta</taxon>
        <taxon>Tracheophyta</taxon>
        <taxon>Spermatophyta</taxon>
        <taxon>Magnoliopsida</taxon>
        <taxon>eudicotyledons</taxon>
        <taxon>Gunneridae</taxon>
        <taxon>Pentapetalae</taxon>
        <taxon>rosids</taxon>
        <taxon>fabids</taxon>
        <taxon>Fabales</taxon>
        <taxon>Fabaceae</taxon>
        <taxon>Papilionoideae</taxon>
        <taxon>50 kb inversion clade</taxon>
        <taxon>NPAAA clade</taxon>
        <taxon>indigoferoid/millettioid clade</taxon>
        <taxon>Phaseoleae</taxon>
        <taxon>Vigna</taxon>
    </lineage>
</organism>
<dbReference type="Gramene" id="KOM38029">
    <property type="protein sequence ID" value="KOM38029"/>
    <property type="gene ID" value="LR48_Vigan03g141100"/>
</dbReference>
<accession>A0A0L9U6J1</accession>
<proteinExistence type="predicted"/>
<evidence type="ECO:0000313" key="2">
    <source>
        <dbReference type="Proteomes" id="UP000053144"/>
    </source>
</evidence>
<sequence>MALIDDGGDVAAARHGRAMMLLAMKADVICVAAEVTSRWQCSGVEIFNNSSSMEGPDMEGITTKWSRHVGDSGLCESAGLSWVFGFEGFHGSAKKIKAREALFTVAYMEELWSFDNVEKLAIKVRQFGVEHLCDGENVGQTHDWVIAICSSVYGGCHGNVIWLPKKMKGGIVGAMFGADSAFGPFHVFYEMR</sequence>
<dbReference type="EMBL" id="CM003373">
    <property type="protein sequence ID" value="KOM38029.1"/>
    <property type="molecule type" value="Genomic_DNA"/>
</dbReference>
<name>A0A0L9U6J1_PHAAN</name>
<protein>
    <submittedName>
        <fullName evidence="1">Uncharacterized protein</fullName>
    </submittedName>
</protein>
<reference evidence="2" key="1">
    <citation type="journal article" date="2015" name="Proc. Natl. Acad. Sci. U.S.A.">
        <title>Genome sequencing of adzuki bean (Vigna angularis) provides insight into high starch and low fat accumulation and domestication.</title>
        <authorList>
            <person name="Yang K."/>
            <person name="Tian Z."/>
            <person name="Chen C."/>
            <person name="Luo L."/>
            <person name="Zhao B."/>
            <person name="Wang Z."/>
            <person name="Yu L."/>
            <person name="Li Y."/>
            <person name="Sun Y."/>
            <person name="Li W."/>
            <person name="Chen Y."/>
            <person name="Li Y."/>
            <person name="Zhang Y."/>
            <person name="Ai D."/>
            <person name="Zhao J."/>
            <person name="Shang C."/>
            <person name="Ma Y."/>
            <person name="Wu B."/>
            <person name="Wang M."/>
            <person name="Gao L."/>
            <person name="Sun D."/>
            <person name="Zhang P."/>
            <person name="Guo F."/>
            <person name="Wang W."/>
            <person name="Li Y."/>
            <person name="Wang J."/>
            <person name="Varshney R.K."/>
            <person name="Wang J."/>
            <person name="Ling H.Q."/>
            <person name="Wan P."/>
        </authorList>
    </citation>
    <scope>NUCLEOTIDE SEQUENCE</scope>
    <source>
        <strain evidence="2">cv. Jingnong 6</strain>
    </source>
</reference>
<evidence type="ECO:0000313" key="1">
    <source>
        <dbReference type="EMBL" id="KOM38029.1"/>
    </source>
</evidence>